<gene>
    <name evidence="7" type="ORF">PLXY2_LOCUS11823</name>
</gene>
<comment type="caution">
    <text evidence="7">The sequence shown here is derived from an EMBL/GenBank/DDBJ whole genome shotgun (WGS) entry which is preliminary data.</text>
</comment>
<feature type="region of interest" description="Disordered" evidence="6">
    <location>
        <begin position="348"/>
        <end position="372"/>
    </location>
</feature>
<evidence type="ECO:0000256" key="2">
    <source>
        <dbReference type="ARBA" id="ARBA00022475"/>
    </source>
</evidence>
<feature type="region of interest" description="Disordered" evidence="6">
    <location>
        <begin position="377"/>
        <end position="396"/>
    </location>
</feature>
<proteinExistence type="predicted"/>
<protein>
    <submittedName>
        <fullName evidence="7">(diamondback moth) hypothetical protein</fullName>
    </submittedName>
</protein>
<dbReference type="AlphaFoldDB" id="A0A8S4G255"/>
<comment type="subcellular location">
    <subcellularLocation>
        <location evidence="1">Cell membrane</location>
        <topology evidence="1">Multi-pass membrane protein</topology>
    </subcellularLocation>
</comment>
<evidence type="ECO:0000256" key="6">
    <source>
        <dbReference type="SAM" id="MobiDB-lite"/>
    </source>
</evidence>
<reference evidence="7" key="1">
    <citation type="submission" date="2020-11" db="EMBL/GenBank/DDBJ databases">
        <authorList>
            <person name="Whiteford S."/>
        </authorList>
    </citation>
    <scope>NUCLEOTIDE SEQUENCE</scope>
</reference>
<accession>A0A8S4G255</accession>
<evidence type="ECO:0000313" key="8">
    <source>
        <dbReference type="Proteomes" id="UP000653454"/>
    </source>
</evidence>
<sequence length="396" mass="44566">MALMYCYGSGFHISKTRNKCDQVMERPNGVPPACKNGDLDPVRRIPPPARPHSASTSRTMAAMSLGFIVMVTPATIQEVVAACTGCKVPPILDFVVTWLALSNSFWNPFLYWLLNSHFRRISSDLLQFYICCRRPKSFPAYDKPVGCCGSPITSDGLHSKGEFEGLGEKYWGEILERTVSSTSLHAIQKACHRDHLRCTGSFKGCPSSACKHDARFFDGYGPTEYRSTPFQIEPCSRHGRLKSSDICLFRPNAELEYDRTRSNLSLDESNFSKCNEIDHFGSNIKWKFNDSPGAEGDLQILEHNLDRIRSLSHDRSFNGYEGKDMGFLEVEMNDVNECDSDETKDYVGISRESSEEKSEYSASHKFSRTSSLSNRELDVIKESSRSSSDTEVTLTR</sequence>
<keyword evidence="2" id="KW-0472">Membrane</keyword>
<dbReference type="PANTHER" id="PTHR24230">
    <property type="entry name" value="G-PROTEIN COUPLED RECEPTOR"/>
    <property type="match status" value="1"/>
</dbReference>
<evidence type="ECO:0000256" key="5">
    <source>
        <dbReference type="ARBA" id="ARBA00023224"/>
    </source>
</evidence>
<evidence type="ECO:0000256" key="3">
    <source>
        <dbReference type="ARBA" id="ARBA00023040"/>
    </source>
</evidence>
<dbReference type="EMBL" id="CAJHNJ030000064">
    <property type="protein sequence ID" value="CAG9133547.1"/>
    <property type="molecule type" value="Genomic_DNA"/>
</dbReference>
<keyword evidence="2" id="KW-1003">Cell membrane</keyword>
<dbReference type="Gene3D" id="1.20.1070.10">
    <property type="entry name" value="Rhodopsin 7-helix transmembrane proteins"/>
    <property type="match status" value="1"/>
</dbReference>
<evidence type="ECO:0000256" key="4">
    <source>
        <dbReference type="ARBA" id="ARBA00023170"/>
    </source>
</evidence>
<keyword evidence="4" id="KW-0675">Receptor</keyword>
<evidence type="ECO:0000256" key="1">
    <source>
        <dbReference type="ARBA" id="ARBA00004651"/>
    </source>
</evidence>
<keyword evidence="8" id="KW-1185">Reference proteome</keyword>
<dbReference type="SUPFAM" id="SSF81321">
    <property type="entry name" value="Family A G protein-coupled receptor-like"/>
    <property type="match status" value="1"/>
</dbReference>
<feature type="compositionally biased region" description="Polar residues" evidence="6">
    <location>
        <begin position="385"/>
        <end position="396"/>
    </location>
</feature>
<keyword evidence="3" id="KW-0297">G-protein coupled receptor</keyword>
<dbReference type="Proteomes" id="UP000653454">
    <property type="component" value="Unassembled WGS sequence"/>
</dbReference>
<dbReference type="GO" id="GO:0005886">
    <property type="term" value="C:plasma membrane"/>
    <property type="evidence" value="ECO:0007669"/>
    <property type="project" value="UniProtKB-SubCell"/>
</dbReference>
<keyword evidence="5" id="KW-0807">Transducer</keyword>
<name>A0A8S4G255_PLUXY</name>
<evidence type="ECO:0000313" key="7">
    <source>
        <dbReference type="EMBL" id="CAG9133547.1"/>
    </source>
</evidence>
<dbReference type="GO" id="GO:0035237">
    <property type="term" value="F:corazonin receptor activity"/>
    <property type="evidence" value="ECO:0007669"/>
    <property type="project" value="TreeGrafter"/>
</dbReference>
<organism evidence="7 8">
    <name type="scientific">Plutella xylostella</name>
    <name type="common">Diamondback moth</name>
    <name type="synonym">Plutella maculipennis</name>
    <dbReference type="NCBI Taxonomy" id="51655"/>
    <lineage>
        <taxon>Eukaryota</taxon>
        <taxon>Metazoa</taxon>
        <taxon>Ecdysozoa</taxon>
        <taxon>Arthropoda</taxon>
        <taxon>Hexapoda</taxon>
        <taxon>Insecta</taxon>
        <taxon>Pterygota</taxon>
        <taxon>Neoptera</taxon>
        <taxon>Endopterygota</taxon>
        <taxon>Lepidoptera</taxon>
        <taxon>Glossata</taxon>
        <taxon>Ditrysia</taxon>
        <taxon>Yponomeutoidea</taxon>
        <taxon>Plutellidae</taxon>
        <taxon>Plutella</taxon>
    </lineage>
</organism>
<dbReference type="PANTHER" id="PTHR24230:SF141">
    <property type="entry name" value="G-PROTEIN COUPLED RECEPTORS FAMILY 1 PROFILE DOMAIN-CONTAINING PROTEIN"/>
    <property type="match status" value="1"/>
</dbReference>